<evidence type="ECO:0000256" key="7">
    <source>
        <dbReference type="ARBA" id="ARBA00023049"/>
    </source>
</evidence>
<keyword evidence="5" id="KW-0378">Hydrolase</keyword>
<evidence type="ECO:0000256" key="3">
    <source>
        <dbReference type="ARBA" id="ARBA00022670"/>
    </source>
</evidence>
<dbReference type="EMBL" id="CP144373">
    <property type="protein sequence ID" value="XCH45999.1"/>
    <property type="molecule type" value="Genomic_DNA"/>
</dbReference>
<dbReference type="InterPro" id="IPR050626">
    <property type="entry name" value="Peptidase_M16"/>
</dbReference>
<dbReference type="PANTHER" id="PTHR43690:SF17">
    <property type="entry name" value="PROTEIN YHJJ"/>
    <property type="match status" value="1"/>
</dbReference>
<evidence type="ECO:0000256" key="5">
    <source>
        <dbReference type="ARBA" id="ARBA00022801"/>
    </source>
</evidence>
<keyword evidence="4" id="KW-0479">Metal-binding</keyword>
<dbReference type="InterPro" id="IPR011765">
    <property type="entry name" value="Pept_M16_N"/>
</dbReference>
<evidence type="ECO:0000313" key="11">
    <source>
        <dbReference type="EMBL" id="XCH45999.1"/>
    </source>
</evidence>
<dbReference type="AlphaFoldDB" id="A0AAU8GU59"/>
<dbReference type="RefSeq" id="WP_353683540.1">
    <property type="nucleotide sequence ID" value="NZ_CP144373.1"/>
</dbReference>
<feature type="domain" description="Peptidase M16 C-terminal" evidence="10">
    <location>
        <begin position="186"/>
        <end position="363"/>
    </location>
</feature>
<accession>A0AAU8GU59</accession>
<dbReference type="Gene3D" id="3.30.830.10">
    <property type="entry name" value="Metalloenzyme, LuxS/M16 peptidase-like"/>
    <property type="match status" value="2"/>
</dbReference>
<dbReference type="SUPFAM" id="SSF63411">
    <property type="entry name" value="LuxS/MPP-like metallohydrolase"/>
    <property type="match status" value="2"/>
</dbReference>
<dbReference type="KEGG" id="taut:V4D30_06575"/>
<keyword evidence="6" id="KW-0862">Zinc</keyword>
<evidence type="ECO:0000256" key="1">
    <source>
        <dbReference type="ARBA" id="ARBA00001947"/>
    </source>
</evidence>
<dbReference type="PANTHER" id="PTHR43690">
    <property type="entry name" value="NARDILYSIN"/>
    <property type="match status" value="1"/>
</dbReference>
<dbReference type="InterPro" id="IPR007863">
    <property type="entry name" value="Peptidase_M16_C"/>
</dbReference>
<dbReference type="Pfam" id="PF05193">
    <property type="entry name" value="Peptidase_M16_C"/>
    <property type="match status" value="1"/>
</dbReference>
<feature type="domain" description="Peptidase M16 N-terminal" evidence="9">
    <location>
        <begin position="33"/>
        <end position="178"/>
    </location>
</feature>
<evidence type="ECO:0000256" key="4">
    <source>
        <dbReference type="ARBA" id="ARBA00022723"/>
    </source>
</evidence>
<comment type="similarity">
    <text evidence="2 8">Belongs to the peptidase M16 family.</text>
</comment>
<evidence type="ECO:0000256" key="6">
    <source>
        <dbReference type="ARBA" id="ARBA00022833"/>
    </source>
</evidence>
<reference evidence="11" key="1">
    <citation type="submission" date="2024-01" db="EMBL/GenBank/DDBJ databases">
        <title>The first autotrophic representatives of the genus Thermodesulfovibrio.</title>
        <authorList>
            <person name="Maltseva A.I."/>
            <person name="Elcheninov A.G."/>
            <person name="Kublanov I.V."/>
            <person name="Lebedinsky A.V."/>
            <person name="Frolov E.N."/>
        </authorList>
    </citation>
    <scope>NUCLEOTIDE SEQUENCE</scope>
    <source>
        <strain evidence="11">3907-1M</strain>
    </source>
</reference>
<gene>
    <name evidence="11" type="ORF">V4D30_06575</name>
</gene>
<evidence type="ECO:0000259" key="9">
    <source>
        <dbReference type="Pfam" id="PF00675"/>
    </source>
</evidence>
<evidence type="ECO:0000256" key="8">
    <source>
        <dbReference type="RuleBase" id="RU004447"/>
    </source>
</evidence>
<organism evidence="11">
    <name type="scientific">Thermodesulfovibrio autotrophicus</name>
    <dbReference type="NCBI Taxonomy" id="3118333"/>
    <lineage>
        <taxon>Bacteria</taxon>
        <taxon>Pseudomonadati</taxon>
        <taxon>Nitrospirota</taxon>
        <taxon>Thermodesulfovibrionia</taxon>
        <taxon>Thermodesulfovibrionales</taxon>
        <taxon>Thermodesulfovibrionaceae</taxon>
        <taxon>Thermodesulfovibrio</taxon>
    </lineage>
</organism>
<dbReference type="InterPro" id="IPR011249">
    <property type="entry name" value="Metalloenz_LuxS/M16"/>
</dbReference>
<name>A0AAU8GU59_9BACT</name>
<dbReference type="InterPro" id="IPR001431">
    <property type="entry name" value="Pept_M16_Zn_BS"/>
</dbReference>
<keyword evidence="3" id="KW-0645">Protease</keyword>
<dbReference type="GO" id="GO:0046872">
    <property type="term" value="F:metal ion binding"/>
    <property type="evidence" value="ECO:0007669"/>
    <property type="project" value="UniProtKB-KW"/>
</dbReference>
<proteinExistence type="inferred from homology"/>
<dbReference type="GO" id="GO:0004222">
    <property type="term" value="F:metalloendopeptidase activity"/>
    <property type="evidence" value="ECO:0007669"/>
    <property type="project" value="InterPro"/>
</dbReference>
<sequence length="430" mass="49438">MRHLVISLIFVLIFPLMSFSEVKEEVLKNGLKVIFIKDTSSPVATFQVWYKVGSIDEPEGKSGISHLLEHMMFRGSKNYPGNVFSKIIQAQGGIDNAFTTKDYTVYFQKLSPSKLQTSIDLESDRMANLLFNSEDFELEKKIVLEERRQRYEDDPESLIIEEVIGLAFKDHPYRKPVIGWTDDIKSISLDDLKRYYHEYYCPGNAFIIVAGDIRIDEVKEKIKEKFEDIPSCSVLRKTFHEPKQYGQKRVILKRQTHLPVLVLSYKVPAYPNKDSIALEILSTILGEGKSSRLYRTLVTEKALAVDVSTSNSPLSRDGFLFFVVAYIKTPEKVDEVERIIKEEIEKIKSEPPTEAEIEKAKNQIEASFLFSQDSVFGHALYLGKFEILGSWRLIEKYKEDIMKVTARDVQEVAKKYFNFDNLSVGVLLPE</sequence>
<comment type="cofactor">
    <cofactor evidence="1">
        <name>Zn(2+)</name>
        <dbReference type="ChEBI" id="CHEBI:29105"/>
    </cofactor>
</comment>
<keyword evidence="7" id="KW-0482">Metalloprotease</keyword>
<protein>
    <submittedName>
        <fullName evidence="11">Pitrilysin family protein</fullName>
    </submittedName>
</protein>
<dbReference type="Pfam" id="PF00675">
    <property type="entry name" value="Peptidase_M16"/>
    <property type="match status" value="1"/>
</dbReference>
<dbReference type="GO" id="GO:0006508">
    <property type="term" value="P:proteolysis"/>
    <property type="evidence" value="ECO:0007669"/>
    <property type="project" value="UniProtKB-KW"/>
</dbReference>
<evidence type="ECO:0000259" key="10">
    <source>
        <dbReference type="Pfam" id="PF05193"/>
    </source>
</evidence>
<dbReference type="PROSITE" id="PS00143">
    <property type="entry name" value="INSULINASE"/>
    <property type="match status" value="1"/>
</dbReference>
<evidence type="ECO:0000256" key="2">
    <source>
        <dbReference type="ARBA" id="ARBA00007261"/>
    </source>
</evidence>